<dbReference type="Proteomes" id="UP001058860">
    <property type="component" value="Chromosome"/>
</dbReference>
<keyword evidence="2" id="KW-1185">Reference proteome</keyword>
<evidence type="ECO:0000313" key="2">
    <source>
        <dbReference type="Proteomes" id="UP001058860"/>
    </source>
</evidence>
<sequence>MAVRDVGAGAPEVDGALEQSERLERALISDLDTADENVRSLAALKLEAAAVFDLDTANRLLATEETGALLVRADAIAEDRTDLEKILATPTGSGISALLVASQRSGRFVHAAAAQPTPPERVKTATAACIDKIVADTSEAASTTIVAIAAVPGAELAATIAEELGDRIKPVADAVSWMKERALKFVLRAVNKLLAVFGSSTARLRVKLQEWLSDADGEKFKGPLNLLYGTDDLKATFAARVEDHADRVDDTRATACEEDLTRLAAAWGKHMSVINTAAKILVAVGSKIRAIAPPWSETAYYAVLVIASGYVIVGGGDTLDWNESDGLLDIVDGVGAIVDRSVAAQATTTR</sequence>
<accession>A0ABY5PB79</accession>
<organism evidence="1 2">
    <name type="scientific">Svornostia abyssi</name>
    <dbReference type="NCBI Taxonomy" id="2898438"/>
    <lineage>
        <taxon>Bacteria</taxon>
        <taxon>Bacillati</taxon>
        <taxon>Actinomycetota</taxon>
        <taxon>Thermoleophilia</taxon>
        <taxon>Solirubrobacterales</taxon>
        <taxon>Baekduiaceae</taxon>
        <taxon>Svornostia</taxon>
    </lineage>
</organism>
<name>A0ABY5PB79_9ACTN</name>
<dbReference type="RefSeq" id="WP_353862474.1">
    <property type="nucleotide sequence ID" value="NZ_CP088295.1"/>
</dbReference>
<protein>
    <submittedName>
        <fullName evidence="1">Uncharacterized protein</fullName>
    </submittedName>
</protein>
<evidence type="ECO:0000313" key="1">
    <source>
        <dbReference type="EMBL" id="UUY01934.1"/>
    </source>
</evidence>
<dbReference type="EMBL" id="CP088295">
    <property type="protein sequence ID" value="UUY01934.1"/>
    <property type="molecule type" value="Genomic_DNA"/>
</dbReference>
<reference evidence="2" key="1">
    <citation type="submission" date="2021-11" db="EMBL/GenBank/DDBJ databases">
        <title>Cultivation dependent microbiological survey of springs from the worlds oldest radium mine currently devoted to the extraction of radon-saturated water.</title>
        <authorList>
            <person name="Kapinusova G."/>
            <person name="Smrhova T."/>
            <person name="Strejcek M."/>
            <person name="Suman J."/>
            <person name="Jani K."/>
            <person name="Pajer P."/>
            <person name="Uhlik O."/>
        </authorList>
    </citation>
    <scope>NUCLEOTIDE SEQUENCE [LARGE SCALE GENOMIC DNA]</scope>
    <source>
        <strain evidence="2">J379</strain>
    </source>
</reference>
<gene>
    <name evidence="1" type="ORF">LRS13_14515</name>
</gene>
<proteinExistence type="predicted"/>